<dbReference type="KEGG" id="smr:Smar_0003"/>
<dbReference type="RefSeq" id="WP_011838308.1">
    <property type="nucleotide sequence ID" value="NC_009033.1"/>
</dbReference>
<dbReference type="Pfam" id="PF13190">
    <property type="entry name" value="PDGLE"/>
    <property type="match status" value="1"/>
</dbReference>
<reference evidence="9" key="1">
    <citation type="journal article" date="2009" name="BMC Genomics">
        <title>The complete genome sequence of Staphylothermus marinus reveals differences in sulfur metabolism among heterotrophic Crenarchaeota.</title>
        <authorList>
            <person name="Anderson I.J."/>
            <person name="Dharmarajan L."/>
            <person name="Rodriguez J."/>
            <person name="Hooper S."/>
            <person name="Porat I."/>
            <person name="Ulrich L.E."/>
            <person name="Elkins J.G."/>
            <person name="Mavromatis K."/>
            <person name="Sun H."/>
            <person name="Land M."/>
            <person name="Lapidus A."/>
            <person name="Lucas S."/>
            <person name="Barry K."/>
            <person name="Huber H."/>
            <person name="Zhulin I.B."/>
            <person name="Whitman W.B."/>
            <person name="Mukhopadhyay B."/>
            <person name="Woese C."/>
            <person name="Bristow J."/>
            <person name="Kyrpides N."/>
        </authorList>
    </citation>
    <scope>NUCLEOTIDE SEQUENCE [LARGE SCALE GENOMIC DNA]</scope>
    <source>
        <strain evidence="9">ATCC 43588 / DSM 3639 / JCM 9404 / F1</strain>
    </source>
</reference>
<sequence>MIGWKTLLVIITLIIISPIFGVILADMVGYHEPLDVAAEMLGLHDISEKINWTPFFDYTIPGLDPVIGYIVSGFIGVAIIYLIGYIVRKLVSGGGK</sequence>
<feature type="transmembrane region" description="Helical" evidence="6">
    <location>
        <begin position="7"/>
        <end position="25"/>
    </location>
</feature>
<dbReference type="Proteomes" id="UP000000254">
    <property type="component" value="Chromosome"/>
</dbReference>
<dbReference type="HOGENOM" id="CLU_179751_0_0_2"/>
<dbReference type="eggNOG" id="arCOG03159">
    <property type="taxonomic scope" value="Archaea"/>
</dbReference>
<dbReference type="OrthoDB" id="15358at2157"/>
<evidence type="ECO:0000313" key="8">
    <source>
        <dbReference type="EMBL" id="ABN69117.1"/>
    </source>
</evidence>
<feature type="transmembrane region" description="Helical" evidence="6">
    <location>
        <begin position="66"/>
        <end position="87"/>
    </location>
</feature>
<evidence type="ECO:0000256" key="3">
    <source>
        <dbReference type="ARBA" id="ARBA00022692"/>
    </source>
</evidence>
<dbReference type="GeneID" id="4907683"/>
<evidence type="ECO:0000259" key="7">
    <source>
        <dbReference type="Pfam" id="PF13190"/>
    </source>
</evidence>
<dbReference type="STRING" id="399550.Smar_0003"/>
<feature type="domain" description="PDGLE" evidence="7">
    <location>
        <begin position="43"/>
        <end position="91"/>
    </location>
</feature>
<keyword evidence="3 6" id="KW-0812">Transmembrane</keyword>
<evidence type="ECO:0000313" key="9">
    <source>
        <dbReference type="Proteomes" id="UP000000254"/>
    </source>
</evidence>
<dbReference type="GO" id="GO:0005886">
    <property type="term" value="C:plasma membrane"/>
    <property type="evidence" value="ECO:0007669"/>
    <property type="project" value="UniProtKB-SubCell"/>
</dbReference>
<dbReference type="InterPro" id="IPR025937">
    <property type="entry name" value="PDGLE_dom"/>
</dbReference>
<evidence type="ECO:0000256" key="6">
    <source>
        <dbReference type="SAM" id="Phobius"/>
    </source>
</evidence>
<keyword evidence="9" id="KW-1185">Reference proteome</keyword>
<name>A3DKF7_STAMF</name>
<organism evidence="8 9">
    <name type="scientific">Staphylothermus marinus (strain ATCC 43588 / DSM 3639 / JCM 9404 / F1)</name>
    <dbReference type="NCBI Taxonomy" id="399550"/>
    <lineage>
        <taxon>Archaea</taxon>
        <taxon>Thermoproteota</taxon>
        <taxon>Thermoprotei</taxon>
        <taxon>Desulfurococcales</taxon>
        <taxon>Desulfurococcaceae</taxon>
        <taxon>Staphylothermus</taxon>
    </lineage>
</organism>
<keyword evidence="2" id="KW-1003">Cell membrane</keyword>
<proteinExistence type="predicted"/>
<protein>
    <submittedName>
        <fullName evidence="8">Cobalamin biosynthesis protein</fullName>
    </submittedName>
</protein>
<comment type="subcellular location">
    <subcellularLocation>
        <location evidence="1">Cell membrane</location>
    </subcellularLocation>
</comment>
<dbReference type="AlphaFoldDB" id="A3DKF7"/>
<keyword evidence="4 6" id="KW-1133">Transmembrane helix</keyword>
<accession>A3DKF7</accession>
<dbReference type="EMBL" id="CP000575">
    <property type="protein sequence ID" value="ABN69117.1"/>
    <property type="molecule type" value="Genomic_DNA"/>
</dbReference>
<reference evidence="8 9" key="2">
    <citation type="journal article" date="2009" name="Stand. Genomic Sci.">
        <title>Complete genome sequence of Staphylothermus marinus Stetter and Fiala 1986 type strain F1.</title>
        <authorList>
            <person name="Anderson I.J."/>
            <person name="Sun H."/>
            <person name="Lapidus A."/>
            <person name="Copeland A."/>
            <person name="Glavina Del Rio T."/>
            <person name="Tice H."/>
            <person name="Dalin E."/>
            <person name="Lucas S."/>
            <person name="Barry K."/>
            <person name="Land M."/>
            <person name="Richardson P."/>
            <person name="Huber H."/>
            <person name="Kyrpides N.C."/>
        </authorList>
    </citation>
    <scope>NUCLEOTIDE SEQUENCE [LARGE SCALE GENOMIC DNA]</scope>
    <source>
        <strain evidence="9">ATCC 43588 / DSM 3639 / JCM 9404 / F1</strain>
    </source>
</reference>
<evidence type="ECO:0000256" key="1">
    <source>
        <dbReference type="ARBA" id="ARBA00004236"/>
    </source>
</evidence>
<evidence type="ECO:0000256" key="5">
    <source>
        <dbReference type="ARBA" id="ARBA00023136"/>
    </source>
</evidence>
<evidence type="ECO:0000256" key="4">
    <source>
        <dbReference type="ARBA" id="ARBA00022989"/>
    </source>
</evidence>
<evidence type="ECO:0000256" key="2">
    <source>
        <dbReference type="ARBA" id="ARBA00022475"/>
    </source>
</evidence>
<gene>
    <name evidence="8" type="ordered locus">Smar_0003</name>
</gene>
<keyword evidence="5 6" id="KW-0472">Membrane</keyword>